<keyword evidence="5" id="KW-1185">Reference proteome</keyword>
<dbReference type="RefSeq" id="WP_343795676.1">
    <property type="nucleotide sequence ID" value="NZ_BAAAGF010000001.1"/>
</dbReference>
<reference evidence="5" key="1">
    <citation type="journal article" date="2019" name="Int. J. Syst. Evol. Microbiol.">
        <title>The Global Catalogue of Microorganisms (GCM) 10K type strain sequencing project: providing services to taxonomists for standard genome sequencing and annotation.</title>
        <authorList>
            <consortium name="The Broad Institute Genomics Platform"/>
            <consortium name="The Broad Institute Genome Sequencing Center for Infectious Disease"/>
            <person name="Wu L."/>
            <person name="Ma J."/>
        </authorList>
    </citation>
    <scope>NUCLEOTIDE SEQUENCE [LARGE SCALE GENOMIC DNA]</scope>
    <source>
        <strain evidence="5">JCM 15976</strain>
    </source>
</reference>
<sequence length="535" mass="61674">MRSYITRILGIVFLALVIASCANRGTPSGGEKDTEPPVILKSVPENFTTNFKGNEIRIYFDEYIKVKDVQRQLIISPPMDTQPDIIPLSSASKYIKITIKDTLQPNTTYAFNFGESIVDNNEENPYPYYRYVFSTGDYIDSLSVKGVVMDSKLKKPDTFVSVMLYEVDSTFTDSIIYKEKPKYITNTLDSVTTFSIDNLKAGKYLMVAVKDENSNYTFEPKSDKIGFHKDFIEVPSDSIYTLKLFEEELDFKAIKPKQIAKQRIAFGYEGDYNGMQIEMLNDSIPNNFKTKITKDSKTDTLYYWYKPKLELDSTLFVVKNKTYVDSLKHRFRDLDKDSLTVRALVSGTIDFGKDFSLQGSTPFVSLNEKQVTILDQDSVNVDFTTEFNEMENTYAFKFEKSQNNTYKIQMLPETFTDFFGKVNDTLNFNLKTKAYSDYSNVRVTLRNAKYPAVVQLTDDKGEVKYEQFATELKPIDFRYILPGTYFLRVVHDANGNQKWDTGNYLKKIQPERVSHFPDAIDARANWDPIIEFILE</sequence>
<organism evidence="4 5">
    <name type="scientific">Gaetbulibacter jejuensis</name>
    <dbReference type="NCBI Taxonomy" id="584607"/>
    <lineage>
        <taxon>Bacteria</taxon>
        <taxon>Pseudomonadati</taxon>
        <taxon>Bacteroidota</taxon>
        <taxon>Flavobacteriia</taxon>
        <taxon>Flavobacteriales</taxon>
        <taxon>Flavobacteriaceae</taxon>
        <taxon>Gaetbulibacter</taxon>
    </lineage>
</organism>
<feature type="domain" description="SbsA Ig-like" evidence="3">
    <location>
        <begin position="33"/>
        <end position="135"/>
    </location>
</feature>
<name>A0ABP3UPX9_9FLAO</name>
<comment type="caution">
    <text evidence="4">The sequence shown here is derived from an EMBL/GenBank/DDBJ whole genome shotgun (WGS) entry which is preliminary data.</text>
</comment>
<accession>A0ABP3UPX9</accession>
<dbReference type="PROSITE" id="PS51257">
    <property type="entry name" value="PROKAR_LIPOPROTEIN"/>
    <property type="match status" value="1"/>
</dbReference>
<evidence type="ECO:0000259" key="3">
    <source>
        <dbReference type="Pfam" id="PF13205"/>
    </source>
</evidence>
<dbReference type="InterPro" id="IPR032812">
    <property type="entry name" value="SbsA_Ig"/>
</dbReference>
<evidence type="ECO:0000313" key="4">
    <source>
        <dbReference type="EMBL" id="GAA0738311.1"/>
    </source>
</evidence>
<keyword evidence="1 2" id="KW-0732">Signal</keyword>
<dbReference type="EMBL" id="BAAAGF010000001">
    <property type="protein sequence ID" value="GAA0738311.1"/>
    <property type="molecule type" value="Genomic_DNA"/>
</dbReference>
<proteinExistence type="predicted"/>
<evidence type="ECO:0000313" key="5">
    <source>
        <dbReference type="Proteomes" id="UP001500736"/>
    </source>
</evidence>
<gene>
    <name evidence="4" type="ORF">GCM10009431_06090</name>
</gene>
<dbReference type="Proteomes" id="UP001500736">
    <property type="component" value="Unassembled WGS sequence"/>
</dbReference>
<feature type="signal peptide" evidence="2">
    <location>
        <begin position="1"/>
        <end position="24"/>
    </location>
</feature>
<feature type="chain" id="PRO_5045981370" evidence="2">
    <location>
        <begin position="25"/>
        <end position="535"/>
    </location>
</feature>
<evidence type="ECO:0000256" key="1">
    <source>
        <dbReference type="ARBA" id="ARBA00022729"/>
    </source>
</evidence>
<evidence type="ECO:0000256" key="2">
    <source>
        <dbReference type="SAM" id="SignalP"/>
    </source>
</evidence>
<protein>
    <submittedName>
        <fullName evidence="4">Ig-like domain-containing protein</fullName>
    </submittedName>
</protein>
<dbReference type="Pfam" id="PF13205">
    <property type="entry name" value="Big_5"/>
    <property type="match status" value="1"/>
</dbReference>